<dbReference type="PROSITE" id="PS51831">
    <property type="entry name" value="HD"/>
    <property type="match status" value="1"/>
</dbReference>
<dbReference type="Pfam" id="PF12072">
    <property type="entry name" value="RNase_Y_N"/>
    <property type="match status" value="1"/>
</dbReference>
<dbReference type="GO" id="GO:0006402">
    <property type="term" value="P:mRNA catabolic process"/>
    <property type="evidence" value="ECO:0007669"/>
    <property type="project" value="UniProtKB-UniRule"/>
</dbReference>
<dbReference type="SMART" id="SM00322">
    <property type="entry name" value="KH"/>
    <property type="match status" value="1"/>
</dbReference>
<dbReference type="InterPro" id="IPR004088">
    <property type="entry name" value="KH_dom_type_1"/>
</dbReference>
<dbReference type="GO" id="GO:0005886">
    <property type="term" value="C:plasma membrane"/>
    <property type="evidence" value="ECO:0007669"/>
    <property type="project" value="UniProtKB-UniRule"/>
</dbReference>
<dbReference type="PANTHER" id="PTHR12826:SF15">
    <property type="entry name" value="RIBONUCLEASE Y"/>
    <property type="match status" value="1"/>
</dbReference>
<dbReference type="InterPro" id="IPR036612">
    <property type="entry name" value="KH_dom_type_1_sf"/>
</dbReference>
<dbReference type="Pfam" id="PF00013">
    <property type="entry name" value="KH_1"/>
    <property type="match status" value="1"/>
</dbReference>
<name>A0A1G1VU86_9BACT</name>
<evidence type="ECO:0000256" key="5">
    <source>
        <dbReference type="HAMAP-Rule" id="MF_00335"/>
    </source>
</evidence>
<dbReference type="PANTHER" id="PTHR12826">
    <property type="entry name" value="RIBONUCLEASE Y"/>
    <property type="match status" value="1"/>
</dbReference>
<dbReference type="GO" id="GO:0003723">
    <property type="term" value="F:RNA binding"/>
    <property type="evidence" value="ECO:0007669"/>
    <property type="project" value="UniProtKB-UniRule"/>
</dbReference>
<dbReference type="NCBIfam" id="TIGR00277">
    <property type="entry name" value="HDIG"/>
    <property type="match status" value="1"/>
</dbReference>
<evidence type="ECO:0000256" key="6">
    <source>
        <dbReference type="NCBIfam" id="TIGR03319"/>
    </source>
</evidence>
<dbReference type="GO" id="GO:0004521">
    <property type="term" value="F:RNA endonuclease activity"/>
    <property type="evidence" value="ECO:0007669"/>
    <property type="project" value="UniProtKB-UniRule"/>
</dbReference>
<evidence type="ECO:0000256" key="4">
    <source>
        <dbReference type="ARBA" id="ARBA00022884"/>
    </source>
</evidence>
<dbReference type="SUPFAM" id="SSF109604">
    <property type="entry name" value="HD-domain/PDEase-like"/>
    <property type="match status" value="1"/>
</dbReference>
<dbReference type="Pfam" id="PF01966">
    <property type="entry name" value="HD"/>
    <property type="match status" value="1"/>
</dbReference>
<comment type="similarity">
    <text evidence="5">Belongs to the RNase Y family.</text>
</comment>
<evidence type="ECO:0000256" key="2">
    <source>
        <dbReference type="ARBA" id="ARBA00022759"/>
    </source>
</evidence>
<dbReference type="EC" id="3.1.-.-" evidence="5 6"/>
<dbReference type="InterPro" id="IPR022711">
    <property type="entry name" value="RNase_Y_N"/>
</dbReference>
<evidence type="ECO:0000313" key="9">
    <source>
        <dbReference type="EMBL" id="OGY18942.1"/>
    </source>
</evidence>
<proteinExistence type="inferred from homology"/>
<feature type="domain" description="HD" evidence="8">
    <location>
        <begin position="239"/>
        <end position="331"/>
    </location>
</feature>
<dbReference type="NCBIfam" id="TIGR03319">
    <property type="entry name" value="RNase_Y"/>
    <property type="match status" value="1"/>
</dbReference>
<dbReference type="EMBL" id="MHCJ01000003">
    <property type="protein sequence ID" value="OGY18942.1"/>
    <property type="molecule type" value="Genomic_DNA"/>
</dbReference>
<dbReference type="Gene3D" id="3.30.1370.10">
    <property type="entry name" value="K Homology domain, type 1"/>
    <property type="match status" value="1"/>
</dbReference>
<accession>A0A1G1VU86</accession>
<sequence>MTRTEASLEERQAVIQKQQAEAELAKTKIQDRLQELERIKEQKLIKLEEIARLPKDKARQELLDELQKELAEESAKLIRESEEKAKEEAVEKAREILVDAMRHAATDYVAEYTVSTVKLPDEEMKGRIIGKEGRNIRAFEHATGVDVDLDETPGEVRLSSFDPIRREVAKVSLRHLIVDGRIQPSRIEEFVAKAKSEIERETFEAGKQLCHAVSVFNLPREIMQMLGRFKYRFSYGQNMIVHTLEETKLGIALAHEVGANVDTVRLGCLLHDIGKVITDEEGSHVELGVKFLTRFQIPQGVLDCVAQHHEDQPISTKEAALVYIADAISGSRPGARYEDYEEYVKRLKKLEEFATSFPGVTEAYAIQAGREVRVIVNPEQISDAAVEKLAHDLREKIEKEMTYPGTVKVTVIREIRATDVAK</sequence>
<protein>
    <recommendedName>
        <fullName evidence="5 6">Ribonuclease Y</fullName>
        <shortName evidence="5">RNase Y</shortName>
        <ecNumber evidence="5 6">3.1.-.-</ecNumber>
    </recommendedName>
</protein>
<dbReference type="PROSITE" id="PS50084">
    <property type="entry name" value="KH_TYPE_1"/>
    <property type="match status" value="1"/>
</dbReference>
<keyword evidence="4 5" id="KW-0694">RNA-binding</keyword>
<feature type="coiled-coil region" evidence="7">
    <location>
        <begin position="8"/>
        <end position="88"/>
    </location>
</feature>
<dbReference type="InterPro" id="IPR006675">
    <property type="entry name" value="HDIG_dom"/>
</dbReference>
<keyword evidence="7" id="KW-0175">Coiled coil</keyword>
<dbReference type="HAMAP" id="MF_00335">
    <property type="entry name" value="RNase_Y"/>
    <property type="match status" value="1"/>
</dbReference>
<gene>
    <name evidence="5" type="primary">rny</name>
    <name evidence="9" type="ORF">A2786_04965</name>
</gene>
<evidence type="ECO:0000313" key="10">
    <source>
        <dbReference type="Proteomes" id="UP000179233"/>
    </source>
</evidence>
<dbReference type="SMART" id="SM00471">
    <property type="entry name" value="HDc"/>
    <property type="match status" value="1"/>
</dbReference>
<evidence type="ECO:0000256" key="7">
    <source>
        <dbReference type="SAM" id="Coils"/>
    </source>
</evidence>
<dbReference type="InterPro" id="IPR003607">
    <property type="entry name" value="HD/PDEase_dom"/>
</dbReference>
<dbReference type="InterPro" id="IPR006674">
    <property type="entry name" value="HD_domain"/>
</dbReference>
<reference evidence="9 10" key="1">
    <citation type="journal article" date="2016" name="Nat. Commun.">
        <title>Thousands of microbial genomes shed light on interconnected biogeochemical processes in an aquifer system.</title>
        <authorList>
            <person name="Anantharaman K."/>
            <person name="Brown C.T."/>
            <person name="Hug L.A."/>
            <person name="Sharon I."/>
            <person name="Castelle C.J."/>
            <person name="Probst A.J."/>
            <person name="Thomas B.C."/>
            <person name="Singh A."/>
            <person name="Wilkins M.J."/>
            <person name="Karaoz U."/>
            <person name="Brodie E.L."/>
            <person name="Williams K.H."/>
            <person name="Hubbard S.S."/>
            <person name="Banfield J.F."/>
        </authorList>
    </citation>
    <scope>NUCLEOTIDE SEQUENCE [LARGE SCALE GENOMIC DNA]</scope>
</reference>
<comment type="caution">
    <text evidence="9">The sequence shown here is derived from an EMBL/GenBank/DDBJ whole genome shotgun (WGS) entry which is preliminary data.</text>
</comment>
<dbReference type="Proteomes" id="UP000179233">
    <property type="component" value="Unassembled WGS sequence"/>
</dbReference>
<comment type="function">
    <text evidence="5">Endoribonuclease that initiates mRNA decay.</text>
</comment>
<dbReference type="InterPro" id="IPR017705">
    <property type="entry name" value="Ribonuclease_Y"/>
</dbReference>
<keyword evidence="1 5" id="KW-0540">Nuclease</keyword>
<evidence type="ECO:0000256" key="3">
    <source>
        <dbReference type="ARBA" id="ARBA00022801"/>
    </source>
</evidence>
<dbReference type="CDD" id="cd22431">
    <property type="entry name" value="KH-I_RNaseY"/>
    <property type="match status" value="1"/>
</dbReference>
<dbReference type="GO" id="GO:0016787">
    <property type="term" value="F:hydrolase activity"/>
    <property type="evidence" value="ECO:0007669"/>
    <property type="project" value="UniProtKB-KW"/>
</dbReference>
<dbReference type="AlphaFoldDB" id="A0A1G1VU86"/>
<dbReference type="InterPro" id="IPR004087">
    <property type="entry name" value="KH_dom"/>
</dbReference>
<dbReference type="SUPFAM" id="SSF54791">
    <property type="entry name" value="Eukaryotic type KH-domain (KH-domain type I)"/>
    <property type="match status" value="1"/>
</dbReference>
<organism evidence="9 10">
    <name type="scientific">Candidatus Chisholmbacteria bacterium RIFCSPHIGHO2_01_FULL_52_32</name>
    <dbReference type="NCBI Taxonomy" id="1797591"/>
    <lineage>
        <taxon>Bacteria</taxon>
        <taxon>Candidatus Chisholmiibacteriota</taxon>
    </lineage>
</organism>
<evidence type="ECO:0000256" key="1">
    <source>
        <dbReference type="ARBA" id="ARBA00022722"/>
    </source>
</evidence>
<dbReference type="CDD" id="cd00077">
    <property type="entry name" value="HDc"/>
    <property type="match status" value="1"/>
</dbReference>
<evidence type="ECO:0000259" key="8">
    <source>
        <dbReference type="PROSITE" id="PS51831"/>
    </source>
</evidence>
<keyword evidence="3 5" id="KW-0378">Hydrolase</keyword>
<dbReference type="Gene3D" id="1.10.3210.10">
    <property type="entry name" value="Hypothetical protein af1432"/>
    <property type="match status" value="1"/>
</dbReference>
<keyword evidence="2 5" id="KW-0255">Endonuclease</keyword>